<organism evidence="3 4">
    <name type="scientific">Georhizobium profundi</name>
    <dbReference type="NCBI Taxonomy" id="2341112"/>
    <lineage>
        <taxon>Bacteria</taxon>
        <taxon>Pseudomonadati</taxon>
        <taxon>Pseudomonadota</taxon>
        <taxon>Alphaproteobacteria</taxon>
        <taxon>Hyphomicrobiales</taxon>
        <taxon>Rhizobiaceae</taxon>
        <taxon>Georhizobium</taxon>
    </lineage>
</organism>
<dbReference type="InterPro" id="IPR046461">
    <property type="entry name" value="TerL_ATPase"/>
</dbReference>
<dbReference type="AlphaFoldDB" id="A0A3Q8XQ96"/>
<feature type="domain" description="Terminase large subunit-like ATPase" evidence="1">
    <location>
        <begin position="83"/>
        <end position="229"/>
    </location>
</feature>
<sequence length="566" mass="63139">MADFSCPDWFEKLKAGRSPLPDNMPLDQDEARLAVEAFNKLRLPDVPGKPLLRDVAGEWARDFVAAIFGLVEMNDDRTVVIDRKARKFFQLVPKKNSKTTNGAAIMMTAMLRNRRPNAEFLLVGPTQATAERAYEQAEGMVKADPWLRKRFHLREHIKTIEDRTNGAKLRIRSFDNKVMTGAKPVGVLVDELHELGKISYAAKVMTQIEGGIIANAEGFVIIITTQSDEPPCGVFKDELKLARSIRDGEFEDAETLPMLYEFPAEMQADENQPWADPTNWHLVLPNLGKSITVERLSPKYREAKEAGDDKMSIWGSQHLNIEVGIATNRDRWAGVTYWQAAHRKGLTLDRLIEDCDVCVVGIDGGGLDDLMAIAVIGRHKITRTWLHWARAWAHKDVFERRKEIVSRLEDFIAQGDLIRCDAIDQDVTEIADICERLHAAGKLPEKAGIGLDAYGIASLLDALDERGMAGDLVMSVGQGWKLQSAITTLPRKLKDKTMQHCGQDLMKWAVGNAKSELRGSNYIVTKQAAGASKIDPLMATFNAAILMFLNPEASSFNADDWIASYA</sequence>
<dbReference type="Gene3D" id="3.40.50.300">
    <property type="entry name" value="P-loop containing nucleotide triphosphate hydrolases"/>
    <property type="match status" value="1"/>
</dbReference>
<dbReference type="PANTHER" id="PTHR41287">
    <property type="match status" value="1"/>
</dbReference>
<reference evidence="3 4" key="1">
    <citation type="submission" date="2018-09" db="EMBL/GenBank/DDBJ databases">
        <title>Marinorhizobium profundi gen. nov., sp. nov., isolated from a deep-sea sediment sample from the New Britain Trench and proposal of Marinorhizobiaceae fam. nov. in the order Rhizobiales of the class Alphaproteobacteria.</title>
        <authorList>
            <person name="Cao J."/>
        </authorList>
    </citation>
    <scope>NUCLEOTIDE SEQUENCE [LARGE SCALE GENOMIC DNA]</scope>
    <source>
        <strain evidence="3 4">WS11</strain>
    </source>
</reference>
<evidence type="ECO:0000313" key="4">
    <source>
        <dbReference type="Proteomes" id="UP000268192"/>
    </source>
</evidence>
<evidence type="ECO:0000259" key="2">
    <source>
        <dbReference type="Pfam" id="PF20441"/>
    </source>
</evidence>
<dbReference type="InterPro" id="IPR027417">
    <property type="entry name" value="P-loop_NTPase"/>
</dbReference>
<dbReference type="Pfam" id="PF20441">
    <property type="entry name" value="TerL_nuclease"/>
    <property type="match status" value="1"/>
</dbReference>
<evidence type="ECO:0000313" key="3">
    <source>
        <dbReference type="EMBL" id="AZN72750.1"/>
    </source>
</evidence>
<evidence type="ECO:0000259" key="1">
    <source>
        <dbReference type="Pfam" id="PF03354"/>
    </source>
</evidence>
<dbReference type="EMBL" id="CP032509">
    <property type="protein sequence ID" value="AZN72750.1"/>
    <property type="molecule type" value="Genomic_DNA"/>
</dbReference>
<dbReference type="InterPro" id="IPR046462">
    <property type="entry name" value="TerL_nuclease"/>
</dbReference>
<gene>
    <name evidence="3" type="ORF">D5400_17015</name>
</gene>
<dbReference type="RefSeq" id="WP_126011077.1">
    <property type="nucleotide sequence ID" value="NZ_CP032509.1"/>
</dbReference>
<accession>A0A3Q8XQ96</accession>
<keyword evidence="4" id="KW-1185">Reference proteome</keyword>
<dbReference type="PANTHER" id="PTHR41287:SF1">
    <property type="entry name" value="PROTEIN YMFN"/>
    <property type="match status" value="1"/>
</dbReference>
<proteinExistence type="predicted"/>
<dbReference type="OrthoDB" id="9760250at2"/>
<dbReference type="KEGG" id="abaw:D5400_17015"/>
<feature type="domain" description="Terminase large subunit-like endonuclease" evidence="2">
    <location>
        <begin position="260"/>
        <end position="543"/>
    </location>
</feature>
<dbReference type="Proteomes" id="UP000268192">
    <property type="component" value="Chromosome"/>
</dbReference>
<dbReference type="GO" id="GO:0004519">
    <property type="term" value="F:endonuclease activity"/>
    <property type="evidence" value="ECO:0007669"/>
    <property type="project" value="InterPro"/>
</dbReference>
<dbReference type="InterPro" id="IPR005021">
    <property type="entry name" value="Terminase_largesu-like"/>
</dbReference>
<name>A0A3Q8XQ96_9HYPH</name>
<protein>
    <submittedName>
        <fullName evidence="3">Terminase large subunit</fullName>
    </submittedName>
</protein>
<dbReference type="Pfam" id="PF03354">
    <property type="entry name" value="TerL_ATPase"/>
    <property type="match status" value="1"/>
</dbReference>